<organism evidence="1 2">
    <name type="scientific">Acinetobacter bereziniae</name>
    <name type="common">Acinetobacter genomosp. 10</name>
    <dbReference type="NCBI Taxonomy" id="106648"/>
    <lineage>
        <taxon>Bacteria</taxon>
        <taxon>Pseudomonadati</taxon>
        <taxon>Pseudomonadota</taxon>
        <taxon>Gammaproteobacteria</taxon>
        <taxon>Moraxellales</taxon>
        <taxon>Moraxellaceae</taxon>
        <taxon>Acinetobacter</taxon>
    </lineage>
</organism>
<accession>A0A9E7P8T4</accession>
<evidence type="ECO:0000313" key="1">
    <source>
        <dbReference type="EMBL" id="UUN96780.1"/>
    </source>
</evidence>
<dbReference type="AlphaFoldDB" id="A0A9E7P8T4"/>
<proteinExistence type="predicted"/>
<evidence type="ECO:0000313" key="2">
    <source>
        <dbReference type="Proteomes" id="UP000644140"/>
    </source>
</evidence>
<gene>
    <name evidence="1" type="ORF">I9054_015550</name>
</gene>
<protein>
    <submittedName>
        <fullName evidence="1">Uncharacterized protein</fullName>
    </submittedName>
</protein>
<dbReference type="EMBL" id="CP092085">
    <property type="protein sequence ID" value="UUN96780.1"/>
    <property type="molecule type" value="Genomic_DNA"/>
</dbReference>
<name>A0A9E7P8T4_ACIBZ</name>
<reference evidence="1" key="1">
    <citation type="submission" date="2022-02" db="EMBL/GenBank/DDBJ databases">
        <title>Characterization of Tn125 harboring carbapenem-resistant Acinetobacter bereziniae clinical isolates.</title>
        <authorList>
            <person name="Wong N.-K."/>
            <person name="Pan Q."/>
        </authorList>
    </citation>
    <scope>NUCLEOTIDE SEQUENCE</scope>
    <source>
        <strain evidence="1">GD03393</strain>
    </source>
</reference>
<dbReference type="Proteomes" id="UP000644140">
    <property type="component" value="Chromosome"/>
</dbReference>
<sequence>MRSKNIQFPKEIIHHVFRNLIVQSITIQKLDKSHPKLISNMKRLRDEMHDDFVNDFFEFYTCHNLDSERKRTLISSLFKNNRFIDHAFNYFETGALGISEDILKSHALTLEQVVNIIKYREPEFLENVSRISKHLEIENFLADTTREYYISDLLIDLPIDQLVYDYIYFQLLIEKYQYSADGEYQAELSNPIDIAKMFRPLNHYLRFFSPKFTTSFVEYKEVKKGPLRYDYLSYNLRIDEPTENIADSMTTFFLQYIAHRVWFYHEVADVDNGQKGIKIEELHEISKILQTLDLRSNVEHNYEKNISVQTDLVALWLYEINKEKKANKRNEICRRELAKLENLNPEERPDKAKFFNTVDLLLQQEKTDMKPLAFLQEISERLKKINALSRYDLDIKFSVTDRLLKPENKTETKVLLCSAYTPVSGNSERTKCVEYMILNTTISSQYKDLLQNMEK</sequence>
<dbReference type="GeneID" id="69463313"/>
<dbReference type="RefSeq" id="WP_227560690.1">
    <property type="nucleotide sequence ID" value="NZ_CP066119.1"/>
</dbReference>